<reference evidence="2" key="1">
    <citation type="journal article" date="2019" name="Plant Biotechnol. J.">
        <title>Genome sequencing of the Australian wild diploid species Gossypium australe highlights disease resistance and delayed gland morphogenesis.</title>
        <authorList>
            <person name="Cai Y."/>
            <person name="Cai X."/>
            <person name="Wang Q."/>
            <person name="Wang P."/>
            <person name="Zhang Y."/>
            <person name="Cai C."/>
            <person name="Xu Y."/>
            <person name="Wang K."/>
            <person name="Zhou Z."/>
            <person name="Wang C."/>
            <person name="Geng S."/>
            <person name="Li B."/>
            <person name="Dong Q."/>
            <person name="Hou Y."/>
            <person name="Wang H."/>
            <person name="Ai P."/>
            <person name="Liu Z."/>
            <person name="Yi F."/>
            <person name="Sun M."/>
            <person name="An G."/>
            <person name="Cheng J."/>
            <person name="Zhang Y."/>
            <person name="Shi Q."/>
            <person name="Xie Y."/>
            <person name="Shi X."/>
            <person name="Chang Y."/>
            <person name="Huang F."/>
            <person name="Chen Y."/>
            <person name="Hong S."/>
            <person name="Mi L."/>
            <person name="Sun Q."/>
            <person name="Zhang L."/>
            <person name="Zhou B."/>
            <person name="Peng R."/>
            <person name="Zhang X."/>
            <person name="Liu F."/>
        </authorList>
    </citation>
    <scope>NUCLEOTIDE SEQUENCE [LARGE SCALE GENOMIC DNA]</scope>
    <source>
        <strain evidence="2">cv. PA1801</strain>
    </source>
</reference>
<name>A0A5B6WSS4_9ROSI</name>
<dbReference type="Proteomes" id="UP000325315">
    <property type="component" value="Unassembled WGS sequence"/>
</dbReference>
<protein>
    <submittedName>
        <fullName evidence="1">Uncharacterized protein</fullName>
    </submittedName>
</protein>
<dbReference type="EMBL" id="SMMG02000002">
    <property type="protein sequence ID" value="KAA3484940.1"/>
    <property type="molecule type" value="Genomic_DNA"/>
</dbReference>
<gene>
    <name evidence="1" type="ORF">EPI10_006991</name>
</gene>
<accession>A0A5B6WSS4</accession>
<organism evidence="1 2">
    <name type="scientific">Gossypium australe</name>
    <dbReference type="NCBI Taxonomy" id="47621"/>
    <lineage>
        <taxon>Eukaryota</taxon>
        <taxon>Viridiplantae</taxon>
        <taxon>Streptophyta</taxon>
        <taxon>Embryophyta</taxon>
        <taxon>Tracheophyta</taxon>
        <taxon>Spermatophyta</taxon>
        <taxon>Magnoliopsida</taxon>
        <taxon>eudicotyledons</taxon>
        <taxon>Gunneridae</taxon>
        <taxon>Pentapetalae</taxon>
        <taxon>rosids</taxon>
        <taxon>malvids</taxon>
        <taxon>Malvales</taxon>
        <taxon>Malvaceae</taxon>
        <taxon>Malvoideae</taxon>
        <taxon>Gossypium</taxon>
    </lineage>
</organism>
<proteinExistence type="predicted"/>
<sequence length="79" mass="9331">MRFFFLLKKKKDCHEMKGEWKSLVRECRICWQTTIEMSCEEEVKRLRIISGGGVVKKLETIGKGLHRWAIGIKNQEGDY</sequence>
<comment type="caution">
    <text evidence="1">The sequence shown here is derived from an EMBL/GenBank/DDBJ whole genome shotgun (WGS) entry which is preliminary data.</text>
</comment>
<evidence type="ECO:0000313" key="2">
    <source>
        <dbReference type="Proteomes" id="UP000325315"/>
    </source>
</evidence>
<evidence type="ECO:0000313" key="1">
    <source>
        <dbReference type="EMBL" id="KAA3484940.1"/>
    </source>
</evidence>
<dbReference type="AlphaFoldDB" id="A0A5B6WSS4"/>
<keyword evidence="2" id="KW-1185">Reference proteome</keyword>